<dbReference type="Pfam" id="PF00155">
    <property type="entry name" value="Aminotran_1_2"/>
    <property type="match status" value="1"/>
</dbReference>
<dbReference type="OrthoDB" id="9807157at2"/>
<dbReference type="InterPro" id="IPR050087">
    <property type="entry name" value="AON_synthase_class-II"/>
</dbReference>
<evidence type="ECO:0000256" key="11">
    <source>
        <dbReference type="ARBA" id="ARBA00047715"/>
    </source>
</evidence>
<evidence type="ECO:0000256" key="6">
    <source>
        <dbReference type="ARBA" id="ARBA00022679"/>
    </source>
</evidence>
<evidence type="ECO:0000256" key="9">
    <source>
        <dbReference type="ARBA" id="ARBA00032610"/>
    </source>
</evidence>
<evidence type="ECO:0000259" key="14">
    <source>
        <dbReference type="Pfam" id="PF00155"/>
    </source>
</evidence>
<comment type="cofactor">
    <cofactor evidence="1 12">
        <name>pyridoxal 5'-phosphate</name>
        <dbReference type="ChEBI" id="CHEBI:597326"/>
    </cofactor>
</comment>
<dbReference type="EC" id="2.3.1.47" evidence="5"/>
<dbReference type="Gene3D" id="3.40.640.10">
    <property type="entry name" value="Type I PLP-dependent aspartate aminotransferase-like (Major domain)"/>
    <property type="match status" value="1"/>
</dbReference>
<dbReference type="GO" id="GO:0008710">
    <property type="term" value="F:8-amino-7-oxononanoate synthase activity"/>
    <property type="evidence" value="ECO:0007669"/>
    <property type="project" value="UniProtKB-EC"/>
</dbReference>
<feature type="compositionally biased region" description="Polar residues" evidence="13">
    <location>
        <begin position="172"/>
        <end position="181"/>
    </location>
</feature>
<evidence type="ECO:0000313" key="15">
    <source>
        <dbReference type="EMBL" id="TMM44027.1"/>
    </source>
</evidence>
<protein>
    <recommendedName>
        <fullName evidence="5">8-amino-7-oxononanoate synthase</fullName>
        <ecNumber evidence="5">2.3.1.47</ecNumber>
    </recommendedName>
    <alternativeName>
        <fullName evidence="9">7-keto-8-amino-pelargonic acid synthase</fullName>
    </alternativeName>
    <alternativeName>
        <fullName evidence="10">8-amino-7-ketopelargonate synthase</fullName>
    </alternativeName>
</protein>
<evidence type="ECO:0000313" key="16">
    <source>
        <dbReference type="Proteomes" id="UP000307702"/>
    </source>
</evidence>
<dbReference type="RefSeq" id="WP_138623521.1">
    <property type="nucleotide sequence ID" value="NZ_SZVP01000011.1"/>
</dbReference>
<keyword evidence="16" id="KW-1185">Reference proteome</keyword>
<feature type="region of interest" description="Disordered" evidence="13">
    <location>
        <begin position="172"/>
        <end position="192"/>
    </location>
</feature>
<feature type="domain" description="Aminotransferase class I/classII large" evidence="14">
    <location>
        <begin position="43"/>
        <end position="400"/>
    </location>
</feature>
<proteinExistence type="inferred from homology"/>
<name>A0A8H2JKC6_9GAMM</name>
<dbReference type="PROSITE" id="PS00599">
    <property type="entry name" value="AA_TRANSFER_CLASS_2"/>
    <property type="match status" value="1"/>
</dbReference>
<evidence type="ECO:0000256" key="1">
    <source>
        <dbReference type="ARBA" id="ARBA00001933"/>
    </source>
</evidence>
<dbReference type="InterPro" id="IPR015421">
    <property type="entry name" value="PyrdxlP-dep_Trfase_major"/>
</dbReference>
<dbReference type="AlphaFoldDB" id="A0A8H2JKC6"/>
<dbReference type="InterPro" id="IPR015424">
    <property type="entry name" value="PyrdxlP-dep_Trfase"/>
</dbReference>
<accession>A0A8H2JKC6</accession>
<evidence type="ECO:0000256" key="13">
    <source>
        <dbReference type="SAM" id="MobiDB-lite"/>
    </source>
</evidence>
<dbReference type="SUPFAM" id="SSF53383">
    <property type="entry name" value="PLP-dependent transferases"/>
    <property type="match status" value="1"/>
</dbReference>
<evidence type="ECO:0000256" key="2">
    <source>
        <dbReference type="ARBA" id="ARBA00004746"/>
    </source>
</evidence>
<dbReference type="GO" id="GO:0030170">
    <property type="term" value="F:pyridoxal phosphate binding"/>
    <property type="evidence" value="ECO:0007669"/>
    <property type="project" value="InterPro"/>
</dbReference>
<reference evidence="15 16" key="1">
    <citation type="submission" date="2019-05" db="EMBL/GenBank/DDBJ databases">
        <title>Colwellia ponticola sp. nov., isolated from seawater.</title>
        <authorList>
            <person name="Yoon J.-H."/>
        </authorList>
    </citation>
    <scope>NUCLEOTIDE SEQUENCE [LARGE SCALE GENOMIC DNA]</scope>
    <source>
        <strain evidence="15 16">OISW-25</strain>
    </source>
</reference>
<evidence type="ECO:0000256" key="3">
    <source>
        <dbReference type="ARBA" id="ARBA00010008"/>
    </source>
</evidence>
<dbReference type="Gene3D" id="3.90.1150.10">
    <property type="entry name" value="Aspartate Aminotransferase, domain 1"/>
    <property type="match status" value="1"/>
</dbReference>
<dbReference type="Proteomes" id="UP000307702">
    <property type="component" value="Unassembled WGS sequence"/>
</dbReference>
<dbReference type="EMBL" id="SZVP01000011">
    <property type="protein sequence ID" value="TMM44027.1"/>
    <property type="molecule type" value="Genomic_DNA"/>
</dbReference>
<comment type="caution">
    <text evidence="15">The sequence shown here is derived from an EMBL/GenBank/DDBJ whole genome shotgun (WGS) entry which is preliminary data.</text>
</comment>
<sequence>MNFDFIQQDVLAQKEKSRYRQLVCNSTSNQHSGAEIVVNGQSYVNFSSNDYLGLNNHREINKALQEGIDKFGLCSSSSSLVTGYHYAHQALENDICQWLNKPKCLLFSSGFAANLALFQALGKNEQSHFYLDKLSHASMIDGAYHSKATVKRFHHNNIEQLTRLLSARNNNTTHHSATVKSTAEHPDKTPKNTFNTLIASEGVFSMDGCQAKVRELAQLAKSQQSWLYLDDAHSIGVIGDKGQGSNYFANVDITMATMGKALATSGAFLTCSEDLHDYLVNFSRHYIYSTAISPAIAWATRKSVALIQKEHWRREKIAELSALFIQLLAPEIKLVVSHSAIHALIIGDEKKALHISAQLKKQGIWLTAIRPPTVAVNSSRLRVTICSHHNIKNIRYLAECINKAIA</sequence>
<dbReference type="InterPro" id="IPR015422">
    <property type="entry name" value="PyrdxlP-dep_Trfase_small"/>
</dbReference>
<comment type="similarity">
    <text evidence="3">Belongs to the class-II pyridoxal-phosphate-dependent aminotransferase family. BioF subfamily.</text>
</comment>
<dbReference type="InterPro" id="IPR004839">
    <property type="entry name" value="Aminotransferase_I/II_large"/>
</dbReference>
<dbReference type="PANTHER" id="PTHR13693">
    <property type="entry name" value="CLASS II AMINOTRANSFERASE/8-AMINO-7-OXONONANOATE SYNTHASE"/>
    <property type="match status" value="1"/>
</dbReference>
<evidence type="ECO:0000256" key="5">
    <source>
        <dbReference type="ARBA" id="ARBA00013187"/>
    </source>
</evidence>
<keyword evidence="6" id="KW-0808">Transferase</keyword>
<comment type="catalytic activity">
    <reaction evidence="11">
        <text>6-carboxyhexanoyl-[ACP] + L-alanine + H(+) = (8S)-8-amino-7-oxononanoate + holo-[ACP] + CO2</text>
        <dbReference type="Rhea" id="RHEA:42288"/>
        <dbReference type="Rhea" id="RHEA-COMP:9685"/>
        <dbReference type="Rhea" id="RHEA-COMP:9955"/>
        <dbReference type="ChEBI" id="CHEBI:15378"/>
        <dbReference type="ChEBI" id="CHEBI:16526"/>
        <dbReference type="ChEBI" id="CHEBI:57972"/>
        <dbReference type="ChEBI" id="CHEBI:64479"/>
        <dbReference type="ChEBI" id="CHEBI:78846"/>
        <dbReference type="ChEBI" id="CHEBI:149468"/>
        <dbReference type="EC" id="2.3.1.47"/>
    </reaction>
</comment>
<keyword evidence="8 12" id="KW-0663">Pyridoxal phosphate</keyword>
<evidence type="ECO:0000256" key="12">
    <source>
        <dbReference type="RuleBase" id="RU003693"/>
    </source>
</evidence>
<gene>
    <name evidence="15" type="ORF">FCS21_11520</name>
</gene>
<evidence type="ECO:0000256" key="10">
    <source>
        <dbReference type="ARBA" id="ARBA00033381"/>
    </source>
</evidence>
<keyword evidence="7" id="KW-0093">Biotin biosynthesis</keyword>
<comment type="pathway">
    <text evidence="2">Cofactor biosynthesis; biotin biosynthesis.</text>
</comment>
<organism evidence="15 16">
    <name type="scientific">Colwellia ponticola</name>
    <dbReference type="NCBI Taxonomy" id="2304625"/>
    <lineage>
        <taxon>Bacteria</taxon>
        <taxon>Pseudomonadati</taxon>
        <taxon>Pseudomonadota</taxon>
        <taxon>Gammaproteobacteria</taxon>
        <taxon>Alteromonadales</taxon>
        <taxon>Colwelliaceae</taxon>
        <taxon>Colwellia</taxon>
    </lineage>
</organism>
<dbReference type="GO" id="GO:0009102">
    <property type="term" value="P:biotin biosynthetic process"/>
    <property type="evidence" value="ECO:0007669"/>
    <property type="project" value="UniProtKB-KW"/>
</dbReference>
<dbReference type="InterPro" id="IPR001917">
    <property type="entry name" value="Aminotrans_II_pyridoxalP_BS"/>
</dbReference>
<evidence type="ECO:0000256" key="8">
    <source>
        <dbReference type="ARBA" id="ARBA00022898"/>
    </source>
</evidence>
<dbReference type="PANTHER" id="PTHR13693:SF100">
    <property type="entry name" value="8-AMINO-7-OXONONANOATE SYNTHASE"/>
    <property type="match status" value="1"/>
</dbReference>
<evidence type="ECO:0000256" key="4">
    <source>
        <dbReference type="ARBA" id="ARBA00011738"/>
    </source>
</evidence>
<evidence type="ECO:0000256" key="7">
    <source>
        <dbReference type="ARBA" id="ARBA00022756"/>
    </source>
</evidence>
<comment type="subunit">
    <text evidence="4">Homodimer.</text>
</comment>